<organism evidence="2">
    <name type="scientific">Volvox carteri f. nagariensis</name>
    <dbReference type="NCBI Taxonomy" id="3068"/>
    <lineage>
        <taxon>Eukaryota</taxon>
        <taxon>Viridiplantae</taxon>
        <taxon>Chlorophyta</taxon>
        <taxon>core chlorophytes</taxon>
        <taxon>Chlorophyceae</taxon>
        <taxon>CS clade</taxon>
        <taxon>Chlamydomonadales</taxon>
        <taxon>Volvocaceae</taxon>
        <taxon>Volvox</taxon>
    </lineage>
</organism>
<keyword evidence="2" id="KW-1185">Reference proteome</keyword>
<accession>D8UF87</accession>
<dbReference type="RefSeq" id="XP_002957328.1">
    <property type="nucleotide sequence ID" value="XM_002957282.1"/>
</dbReference>
<dbReference type="GeneID" id="9626746"/>
<proteinExistence type="predicted"/>
<dbReference type="KEGG" id="vcn:VOLCADRAFT_98399"/>
<protein>
    <submittedName>
        <fullName evidence="1">Uncharacterized protein</fullName>
    </submittedName>
</protein>
<dbReference type="Proteomes" id="UP000001058">
    <property type="component" value="Unassembled WGS sequence"/>
</dbReference>
<sequence>MGRWCRLRGAAAATSLRAQILAEAESKPRRHPLWLGFPDITASRYDTILSITQPFRRQPPPPCGAQVARSAAEGAAAVATRALPYRDLTPGLRLTNGEDLPQNVMGLPMYNR</sequence>
<reference evidence="1 2" key="1">
    <citation type="journal article" date="2010" name="Science">
        <title>Genomic analysis of organismal complexity in the multicellular green alga Volvox carteri.</title>
        <authorList>
            <person name="Prochnik S.E."/>
            <person name="Umen J."/>
            <person name="Nedelcu A.M."/>
            <person name="Hallmann A."/>
            <person name="Miller S.M."/>
            <person name="Nishii I."/>
            <person name="Ferris P."/>
            <person name="Kuo A."/>
            <person name="Mitros T."/>
            <person name="Fritz-Laylin L.K."/>
            <person name="Hellsten U."/>
            <person name="Chapman J."/>
            <person name="Simakov O."/>
            <person name="Rensing S.A."/>
            <person name="Terry A."/>
            <person name="Pangilinan J."/>
            <person name="Kapitonov V."/>
            <person name="Jurka J."/>
            <person name="Salamov A."/>
            <person name="Shapiro H."/>
            <person name="Schmutz J."/>
            <person name="Grimwood J."/>
            <person name="Lindquist E."/>
            <person name="Lucas S."/>
            <person name="Grigoriev I.V."/>
            <person name="Schmitt R."/>
            <person name="Kirk D."/>
            <person name="Rokhsar D.S."/>
        </authorList>
    </citation>
    <scope>NUCLEOTIDE SEQUENCE [LARGE SCALE GENOMIC DNA]</scope>
    <source>
        <strain evidence="2">f. Nagariensis / Eve</strain>
    </source>
</reference>
<gene>
    <name evidence="1" type="ORF">VOLCADRAFT_98399</name>
</gene>
<evidence type="ECO:0000313" key="2">
    <source>
        <dbReference type="Proteomes" id="UP000001058"/>
    </source>
</evidence>
<evidence type="ECO:0000313" key="1">
    <source>
        <dbReference type="EMBL" id="EFJ41672.1"/>
    </source>
</evidence>
<dbReference type="EMBL" id="GL378392">
    <property type="protein sequence ID" value="EFJ41672.1"/>
    <property type="molecule type" value="Genomic_DNA"/>
</dbReference>
<name>D8UF87_VOLCA</name>
<dbReference type="AlphaFoldDB" id="D8UF87"/>
<dbReference type="InParanoid" id="D8UF87"/>